<name>A0AAV9P9N6_9PEZI</name>
<gene>
    <name evidence="2" type="ORF">LTR77_005655</name>
</gene>
<dbReference type="AlphaFoldDB" id="A0AAV9P9N6"/>
<dbReference type="EMBL" id="JAVRRT010000008">
    <property type="protein sequence ID" value="KAK5169677.1"/>
    <property type="molecule type" value="Genomic_DNA"/>
</dbReference>
<organism evidence="2 3">
    <name type="scientific">Saxophila tyrrhenica</name>
    <dbReference type="NCBI Taxonomy" id="1690608"/>
    <lineage>
        <taxon>Eukaryota</taxon>
        <taxon>Fungi</taxon>
        <taxon>Dikarya</taxon>
        <taxon>Ascomycota</taxon>
        <taxon>Pezizomycotina</taxon>
        <taxon>Dothideomycetes</taxon>
        <taxon>Dothideomycetidae</taxon>
        <taxon>Mycosphaerellales</taxon>
        <taxon>Extremaceae</taxon>
        <taxon>Saxophila</taxon>
    </lineage>
</organism>
<evidence type="ECO:0000313" key="2">
    <source>
        <dbReference type="EMBL" id="KAK5169677.1"/>
    </source>
</evidence>
<dbReference type="Proteomes" id="UP001337655">
    <property type="component" value="Unassembled WGS sequence"/>
</dbReference>
<proteinExistence type="predicted"/>
<reference evidence="2 3" key="1">
    <citation type="submission" date="2023-08" db="EMBL/GenBank/DDBJ databases">
        <title>Black Yeasts Isolated from many extreme environments.</title>
        <authorList>
            <person name="Coleine C."/>
            <person name="Stajich J.E."/>
            <person name="Selbmann L."/>
        </authorList>
    </citation>
    <scope>NUCLEOTIDE SEQUENCE [LARGE SCALE GENOMIC DNA]</scope>
    <source>
        <strain evidence="2 3">CCFEE 5935</strain>
    </source>
</reference>
<feature type="compositionally biased region" description="Acidic residues" evidence="1">
    <location>
        <begin position="85"/>
        <end position="94"/>
    </location>
</feature>
<comment type="caution">
    <text evidence="2">The sequence shown here is derived from an EMBL/GenBank/DDBJ whole genome shotgun (WGS) entry which is preliminary data.</text>
</comment>
<dbReference type="RefSeq" id="XP_064659023.1">
    <property type="nucleotide sequence ID" value="XM_064802898.1"/>
</dbReference>
<dbReference type="GeneID" id="89926996"/>
<accession>A0AAV9P9N6</accession>
<keyword evidence="3" id="KW-1185">Reference proteome</keyword>
<protein>
    <recommendedName>
        <fullName evidence="4">Histone chaperone domain-containing protein</fullName>
    </recommendedName>
</protein>
<sequence length="94" mass="10118">MADTDPNAPSGQGISDDEYTSRTGQKQAEIPVQKDSDAIETGVDGAKEDSDEQLERDEKDAIDKSNIVNGRTRGAAKSSGTYQEPGDEENMPKE</sequence>
<evidence type="ECO:0008006" key="4">
    <source>
        <dbReference type="Google" id="ProtNLM"/>
    </source>
</evidence>
<feature type="region of interest" description="Disordered" evidence="1">
    <location>
        <begin position="1"/>
        <end position="94"/>
    </location>
</feature>
<evidence type="ECO:0000313" key="3">
    <source>
        <dbReference type="Proteomes" id="UP001337655"/>
    </source>
</evidence>
<evidence type="ECO:0000256" key="1">
    <source>
        <dbReference type="SAM" id="MobiDB-lite"/>
    </source>
</evidence>